<dbReference type="RefSeq" id="WP_073180187.1">
    <property type="nucleotide sequence ID" value="NZ_FQYI01000008.1"/>
</dbReference>
<keyword evidence="2" id="KW-1185">Reference proteome</keyword>
<evidence type="ECO:0000313" key="2">
    <source>
        <dbReference type="Proteomes" id="UP000184335"/>
    </source>
</evidence>
<dbReference type="EMBL" id="FQYI01000008">
    <property type="protein sequence ID" value="SHJ04843.1"/>
    <property type="molecule type" value="Genomic_DNA"/>
</dbReference>
<protein>
    <submittedName>
        <fullName evidence="1">Uncharacterized protein</fullName>
    </submittedName>
</protein>
<evidence type="ECO:0000313" key="1">
    <source>
        <dbReference type="EMBL" id="SHJ04843.1"/>
    </source>
</evidence>
<gene>
    <name evidence="1" type="ORF">SAMN05443429_10852</name>
</gene>
<proteinExistence type="predicted"/>
<organism evidence="1 2">
    <name type="scientific">Cruoricaptor ignavus</name>
    <dbReference type="NCBI Taxonomy" id="1118202"/>
    <lineage>
        <taxon>Bacteria</taxon>
        <taxon>Pseudomonadati</taxon>
        <taxon>Bacteroidota</taxon>
        <taxon>Flavobacteriia</taxon>
        <taxon>Flavobacteriales</taxon>
        <taxon>Weeksellaceae</taxon>
        <taxon>Cruoricaptor</taxon>
    </lineage>
</organism>
<reference evidence="1 2" key="1">
    <citation type="submission" date="2016-11" db="EMBL/GenBank/DDBJ databases">
        <authorList>
            <person name="Jaros S."/>
            <person name="Januszkiewicz K."/>
            <person name="Wedrychowicz H."/>
        </authorList>
    </citation>
    <scope>NUCLEOTIDE SEQUENCE [LARGE SCALE GENOMIC DNA]</scope>
    <source>
        <strain evidence="1 2">DSM 25479</strain>
    </source>
</reference>
<name>A0A1M6G4J4_9FLAO</name>
<dbReference type="AlphaFoldDB" id="A0A1M6G4J4"/>
<dbReference type="STRING" id="1118202.SAMN05443429_10852"/>
<sequence>MTYEEYRAKLRPLTNEELIGKINQEVGKPGWVAARGRYLSALRETVLERGIDGGEAVKPTGLSLKYKVKLVGNRIVQLKESGEFGQI</sequence>
<accession>A0A1M6G4J4</accession>
<dbReference type="Proteomes" id="UP000184335">
    <property type="component" value="Unassembled WGS sequence"/>
</dbReference>
<dbReference type="OrthoDB" id="1450319at2"/>